<organism evidence="3 4">
    <name type="scientific">Alkalibacterium indicireducens</name>
    <dbReference type="NCBI Taxonomy" id="398758"/>
    <lineage>
        <taxon>Bacteria</taxon>
        <taxon>Bacillati</taxon>
        <taxon>Bacillota</taxon>
        <taxon>Bacilli</taxon>
        <taxon>Lactobacillales</taxon>
        <taxon>Carnobacteriaceae</taxon>
        <taxon>Alkalibacterium</taxon>
    </lineage>
</organism>
<keyword evidence="2" id="KW-0472">Membrane</keyword>
<feature type="compositionally biased region" description="Basic and acidic residues" evidence="1">
    <location>
        <begin position="192"/>
        <end position="204"/>
    </location>
</feature>
<comment type="caution">
    <text evidence="3">The sequence shown here is derived from an EMBL/GenBank/DDBJ whole genome shotgun (WGS) entry which is preliminary data.</text>
</comment>
<keyword evidence="2" id="KW-1133">Transmembrane helix</keyword>
<dbReference type="Proteomes" id="UP001410648">
    <property type="component" value="Unassembled WGS sequence"/>
</dbReference>
<feature type="transmembrane region" description="Helical" evidence="2">
    <location>
        <begin position="21"/>
        <end position="46"/>
    </location>
</feature>
<sequence length="343" mass="40035">MEKIKSQIKNIIYTTGFLFRPITPVAFSFTFLLISSALLIFIIFNLDESTKAYQVLLAILTGITASLLIAIMMELYNNYRFNVKRQRELRKFFTTVASYEINIDSIIKSNTKYASGLGSGRACAVFCHLNKIIPSLREVLNKREYLYQAEIEEIDNILCEYNDVIKIIWTGLLTTFMGLVADEAENGFEPQEEQKEPQSAKESYDESESIESTKLNIESLNDYPSLLEFLEKEAMRYDKKDKDTTFYDEAPEYLEYLIEKAIFLDRNVFEGYFEVTDTRYELVKGKTKDPENEPADYNNKYEFQSDMISLACRNIDKSMTKIQRRVKKEPYFCVIASYKERNR</sequence>
<feature type="region of interest" description="Disordered" evidence="1">
    <location>
        <begin position="187"/>
        <end position="208"/>
    </location>
</feature>
<keyword evidence="2" id="KW-0812">Transmembrane</keyword>
<dbReference type="EMBL" id="BAAADA010000052">
    <property type="protein sequence ID" value="GAA0479389.1"/>
    <property type="molecule type" value="Genomic_DNA"/>
</dbReference>
<evidence type="ECO:0000313" key="3">
    <source>
        <dbReference type="EMBL" id="GAA0479389.1"/>
    </source>
</evidence>
<feature type="transmembrane region" description="Helical" evidence="2">
    <location>
        <begin position="52"/>
        <end position="76"/>
    </location>
</feature>
<gene>
    <name evidence="3" type="ORF">GCM10008936_06930</name>
</gene>
<reference evidence="3 4" key="1">
    <citation type="journal article" date="2019" name="Int. J. Syst. Evol. Microbiol.">
        <title>The Global Catalogue of Microorganisms (GCM) 10K type strain sequencing project: providing services to taxonomists for standard genome sequencing and annotation.</title>
        <authorList>
            <consortium name="The Broad Institute Genomics Platform"/>
            <consortium name="The Broad Institute Genome Sequencing Center for Infectious Disease"/>
            <person name="Wu L."/>
            <person name="Ma J."/>
        </authorList>
    </citation>
    <scope>NUCLEOTIDE SEQUENCE [LARGE SCALE GENOMIC DNA]</scope>
    <source>
        <strain evidence="3 4">JCM 14232</strain>
    </source>
</reference>
<name>A0ABN1ALE7_9LACT</name>
<evidence type="ECO:0008006" key="5">
    <source>
        <dbReference type="Google" id="ProtNLM"/>
    </source>
</evidence>
<keyword evidence="4" id="KW-1185">Reference proteome</keyword>
<accession>A0ABN1ALE7</accession>
<evidence type="ECO:0000256" key="2">
    <source>
        <dbReference type="SAM" id="Phobius"/>
    </source>
</evidence>
<evidence type="ECO:0000313" key="4">
    <source>
        <dbReference type="Proteomes" id="UP001410648"/>
    </source>
</evidence>
<dbReference type="RefSeq" id="WP_346024175.1">
    <property type="nucleotide sequence ID" value="NZ_BAAADA010000052.1"/>
</dbReference>
<evidence type="ECO:0000256" key="1">
    <source>
        <dbReference type="SAM" id="MobiDB-lite"/>
    </source>
</evidence>
<proteinExistence type="predicted"/>
<protein>
    <recommendedName>
        <fullName evidence="5">5-bromo-4-chloroindolyl phosphate hydrolysis protein</fullName>
    </recommendedName>
</protein>